<evidence type="ECO:0000259" key="1">
    <source>
        <dbReference type="Pfam" id="PF00472"/>
    </source>
</evidence>
<accession>A0A9W9PBF2</accession>
<organism evidence="2 3">
    <name type="scientific">Penicillium chermesinum</name>
    <dbReference type="NCBI Taxonomy" id="63820"/>
    <lineage>
        <taxon>Eukaryota</taxon>
        <taxon>Fungi</taxon>
        <taxon>Dikarya</taxon>
        <taxon>Ascomycota</taxon>
        <taxon>Pezizomycotina</taxon>
        <taxon>Eurotiomycetes</taxon>
        <taxon>Eurotiomycetidae</taxon>
        <taxon>Eurotiales</taxon>
        <taxon>Aspergillaceae</taxon>
        <taxon>Penicillium</taxon>
    </lineage>
</organism>
<dbReference type="OrthoDB" id="270639at2759"/>
<dbReference type="Pfam" id="PF00472">
    <property type="entry name" value="RF-1"/>
    <property type="match status" value="1"/>
</dbReference>
<name>A0A9W9PBF2_9EURO</name>
<reference evidence="2" key="2">
    <citation type="journal article" date="2023" name="IMA Fungus">
        <title>Comparative genomic study of the Penicillium genus elucidates a diverse pangenome and 15 lateral gene transfer events.</title>
        <authorList>
            <person name="Petersen C."/>
            <person name="Sorensen T."/>
            <person name="Nielsen M.R."/>
            <person name="Sondergaard T.E."/>
            <person name="Sorensen J.L."/>
            <person name="Fitzpatrick D.A."/>
            <person name="Frisvad J.C."/>
            <person name="Nielsen K.L."/>
        </authorList>
    </citation>
    <scope>NUCLEOTIDE SEQUENCE</scope>
    <source>
        <strain evidence="2">IBT 19713</strain>
    </source>
</reference>
<dbReference type="Gene3D" id="3.30.160.20">
    <property type="match status" value="1"/>
</dbReference>
<dbReference type="GO" id="GO:0016150">
    <property type="term" value="F:translation release factor activity, codon nonspecific"/>
    <property type="evidence" value="ECO:0007669"/>
    <property type="project" value="TreeGrafter"/>
</dbReference>
<reference evidence="2" key="1">
    <citation type="submission" date="2022-11" db="EMBL/GenBank/DDBJ databases">
        <authorList>
            <person name="Petersen C."/>
        </authorList>
    </citation>
    <scope>NUCLEOTIDE SEQUENCE</scope>
    <source>
        <strain evidence="2">IBT 19713</strain>
    </source>
</reference>
<dbReference type="GO" id="GO:0070126">
    <property type="term" value="P:mitochondrial translational termination"/>
    <property type="evidence" value="ECO:0007669"/>
    <property type="project" value="TreeGrafter"/>
</dbReference>
<proteinExistence type="predicted"/>
<sequence>MGTLSSTSISSSDHEVELARAWLKTLNPKSIPRHVGEVSFSRSSGPGGQNVNKSAQFRALNIGRANPFSRVNSKATLKIPLDILLPLVPRLLHPQLRASRYATQRSQALVFQSDESRKQASNVDSCFEKLHQLLESTAKAVIPGDTSDQQRDRVRRL</sequence>
<dbReference type="Proteomes" id="UP001150941">
    <property type="component" value="Unassembled WGS sequence"/>
</dbReference>
<evidence type="ECO:0000313" key="2">
    <source>
        <dbReference type="EMBL" id="KAJ5240148.1"/>
    </source>
</evidence>
<dbReference type="AlphaFoldDB" id="A0A9W9PBF2"/>
<dbReference type="GO" id="GO:0004045">
    <property type="term" value="F:peptidyl-tRNA hydrolase activity"/>
    <property type="evidence" value="ECO:0007669"/>
    <property type="project" value="TreeGrafter"/>
</dbReference>
<dbReference type="EMBL" id="JAPQKS010000003">
    <property type="protein sequence ID" value="KAJ5240148.1"/>
    <property type="molecule type" value="Genomic_DNA"/>
</dbReference>
<evidence type="ECO:0000313" key="3">
    <source>
        <dbReference type="Proteomes" id="UP001150941"/>
    </source>
</evidence>
<gene>
    <name evidence="2" type="ORF">N7468_004767</name>
</gene>
<protein>
    <recommendedName>
        <fullName evidence="1">Prokaryotic-type class I peptide chain release factors domain-containing protein</fullName>
    </recommendedName>
</protein>
<comment type="caution">
    <text evidence="2">The sequence shown here is derived from an EMBL/GenBank/DDBJ whole genome shotgun (WGS) entry which is preliminary data.</text>
</comment>
<dbReference type="SUPFAM" id="SSF110916">
    <property type="entry name" value="Peptidyl-tRNA hydrolase domain-like"/>
    <property type="match status" value="1"/>
</dbReference>
<keyword evidence="3" id="KW-1185">Reference proteome</keyword>
<dbReference type="RefSeq" id="XP_058333067.1">
    <property type="nucleotide sequence ID" value="XM_058474064.1"/>
</dbReference>
<dbReference type="InterPro" id="IPR052104">
    <property type="entry name" value="Mito_Release_Factor_mL62"/>
</dbReference>
<dbReference type="InterPro" id="IPR000352">
    <property type="entry name" value="Pep_chain_release_fac_I"/>
</dbReference>
<dbReference type="GO" id="GO:0005762">
    <property type="term" value="C:mitochondrial large ribosomal subunit"/>
    <property type="evidence" value="ECO:0007669"/>
    <property type="project" value="TreeGrafter"/>
</dbReference>
<dbReference type="PANTHER" id="PTHR11075">
    <property type="entry name" value="PEPTIDE CHAIN RELEASE FACTOR"/>
    <property type="match status" value="1"/>
</dbReference>
<feature type="domain" description="Prokaryotic-type class I peptide chain release factors" evidence="1">
    <location>
        <begin position="31"/>
        <end position="137"/>
    </location>
</feature>
<dbReference type="GeneID" id="83201367"/>
<dbReference type="PANTHER" id="PTHR11075:SF54">
    <property type="entry name" value="LARGE RIBOSOMAL SUBUNIT PROTEIN ML62"/>
    <property type="match status" value="1"/>
</dbReference>